<accession>A0A553NVV5</accession>
<comment type="caution">
    <text evidence="6">The sequence shown here is derived from an EMBL/GenBank/DDBJ whole genome shotgun (WGS) entry which is preliminary data.</text>
</comment>
<dbReference type="OMA" id="YHELECA"/>
<evidence type="ECO:0000256" key="1">
    <source>
        <dbReference type="ARBA" id="ARBA00004141"/>
    </source>
</evidence>
<dbReference type="STRING" id="6832.A0A553NVV5"/>
<feature type="transmembrane region" description="Helical" evidence="5">
    <location>
        <begin position="232"/>
        <end position="250"/>
    </location>
</feature>
<evidence type="ECO:0000256" key="5">
    <source>
        <dbReference type="SAM" id="Phobius"/>
    </source>
</evidence>
<dbReference type="PANTHER" id="PTHR21191:SF16">
    <property type="entry name" value="AQUAPORIN"/>
    <property type="match status" value="1"/>
</dbReference>
<comment type="subcellular location">
    <subcellularLocation>
        <location evidence="1">Membrane</location>
        <topology evidence="1">Multi-pass membrane protein</topology>
    </subcellularLocation>
</comment>
<dbReference type="AlphaFoldDB" id="A0A553NVV5"/>
<dbReference type="InterPro" id="IPR051883">
    <property type="entry name" value="AQP11/12_channel"/>
</dbReference>
<dbReference type="EMBL" id="VCGU01000010">
    <property type="protein sequence ID" value="TRY69563.1"/>
    <property type="molecule type" value="Genomic_DNA"/>
</dbReference>
<evidence type="ECO:0000256" key="4">
    <source>
        <dbReference type="ARBA" id="ARBA00023136"/>
    </source>
</evidence>
<dbReference type="SUPFAM" id="SSF81338">
    <property type="entry name" value="Aquaporin-like"/>
    <property type="match status" value="1"/>
</dbReference>
<dbReference type="InterPro" id="IPR023271">
    <property type="entry name" value="Aquaporin-like"/>
</dbReference>
<evidence type="ECO:0000313" key="7">
    <source>
        <dbReference type="Proteomes" id="UP000318571"/>
    </source>
</evidence>
<dbReference type="Gene3D" id="1.20.1080.10">
    <property type="entry name" value="Glycerol uptake facilitator protein"/>
    <property type="match status" value="1"/>
</dbReference>
<dbReference type="OrthoDB" id="1580043at2759"/>
<name>A0A553NVV5_TIGCA</name>
<feature type="transmembrane region" description="Helical" evidence="5">
    <location>
        <begin position="194"/>
        <end position="220"/>
    </location>
</feature>
<reference evidence="6 7" key="1">
    <citation type="journal article" date="2018" name="Nat. Ecol. Evol.">
        <title>Genomic signatures of mitonuclear coevolution across populations of Tigriopus californicus.</title>
        <authorList>
            <person name="Barreto F.S."/>
            <person name="Watson E.T."/>
            <person name="Lima T.G."/>
            <person name="Willett C.S."/>
            <person name="Edmands S."/>
            <person name="Li W."/>
            <person name="Burton R.S."/>
        </authorList>
    </citation>
    <scope>NUCLEOTIDE SEQUENCE [LARGE SCALE GENOMIC DNA]</scope>
    <source>
        <strain evidence="6 7">San Diego</strain>
    </source>
</reference>
<feature type="transmembrane region" description="Helical" evidence="5">
    <location>
        <begin position="59"/>
        <end position="76"/>
    </location>
</feature>
<evidence type="ECO:0008006" key="8">
    <source>
        <dbReference type="Google" id="ProtNLM"/>
    </source>
</evidence>
<keyword evidence="7" id="KW-1185">Reference proteome</keyword>
<evidence type="ECO:0000256" key="2">
    <source>
        <dbReference type="ARBA" id="ARBA00022692"/>
    </source>
</evidence>
<dbReference type="GO" id="GO:0005737">
    <property type="term" value="C:cytoplasm"/>
    <property type="evidence" value="ECO:0007669"/>
    <property type="project" value="TreeGrafter"/>
</dbReference>
<proteinExistence type="predicted"/>
<sequence>MAVISILIIAVTLLACDFARRTIRHYFEPSLSRSLVLDFVITIELCTGSFELGVILENYGVWVWSVGLYLLAFYQCSRWQGFTMPTPLLHFLDSITGHATWKEAAMRTLVLLASGWMTYQYISAVWRLELSTFHSQRPEKVAACSIPWKELETYKCFLAEVIGSFVLGIGPQLVSDNPTLSNNDPVVTAGINAALVTVTVVAVLDISGGMFNPMLASILLGGCTGHSWIQHILVYWIGAALGTLAAFKVYPTIKEMVYPVHFQIGEETKKDL</sequence>
<dbReference type="GO" id="GO:0015267">
    <property type="term" value="F:channel activity"/>
    <property type="evidence" value="ECO:0007669"/>
    <property type="project" value="TreeGrafter"/>
</dbReference>
<keyword evidence="4 5" id="KW-0472">Membrane</keyword>
<dbReference type="PANTHER" id="PTHR21191">
    <property type="entry name" value="AQUAPORIN"/>
    <property type="match status" value="1"/>
</dbReference>
<evidence type="ECO:0000313" key="6">
    <source>
        <dbReference type="EMBL" id="TRY69563.1"/>
    </source>
</evidence>
<dbReference type="GO" id="GO:0016020">
    <property type="term" value="C:membrane"/>
    <property type="evidence" value="ECO:0007669"/>
    <property type="project" value="UniProtKB-SubCell"/>
</dbReference>
<gene>
    <name evidence="6" type="ORF">TCAL_08896</name>
</gene>
<organism evidence="6 7">
    <name type="scientific">Tigriopus californicus</name>
    <name type="common">Marine copepod</name>
    <dbReference type="NCBI Taxonomy" id="6832"/>
    <lineage>
        <taxon>Eukaryota</taxon>
        <taxon>Metazoa</taxon>
        <taxon>Ecdysozoa</taxon>
        <taxon>Arthropoda</taxon>
        <taxon>Crustacea</taxon>
        <taxon>Multicrustacea</taxon>
        <taxon>Hexanauplia</taxon>
        <taxon>Copepoda</taxon>
        <taxon>Harpacticoida</taxon>
        <taxon>Harpacticidae</taxon>
        <taxon>Tigriopus</taxon>
    </lineage>
</organism>
<keyword evidence="2 5" id="KW-0812">Transmembrane</keyword>
<keyword evidence="3 5" id="KW-1133">Transmembrane helix</keyword>
<dbReference type="Proteomes" id="UP000318571">
    <property type="component" value="Chromosome 1"/>
</dbReference>
<evidence type="ECO:0000256" key="3">
    <source>
        <dbReference type="ARBA" id="ARBA00022989"/>
    </source>
</evidence>
<protein>
    <recommendedName>
        <fullName evidence="8">Aquaporin</fullName>
    </recommendedName>
</protein>